<dbReference type="PROSITE" id="PS52016">
    <property type="entry name" value="TONB_DEPENDENT_REC_3"/>
    <property type="match status" value="1"/>
</dbReference>
<dbReference type="Proteomes" id="UP000253919">
    <property type="component" value="Unassembled WGS sequence"/>
</dbReference>
<accession>A0A369QMK8</accession>
<protein>
    <submittedName>
        <fullName evidence="10">TonB-dependent receptor SusC</fullName>
    </submittedName>
</protein>
<sequence length="1039" mass="113555">MNFLFVLTLFHTAIAQEQKISGRVIDVASNQGLPGVTVLVKGTSTGAATDVEGNYSITAPASGTLVFSFIGYVTKEQPIGNAATINVSLATDNRVLNEVVVTALGVSREKKELGYAATSLKQEAVTQANPVNIANGLQGKVAGLNIVSTNSGVFENTRIQLRGIRSLTGNNNPLLVLDGVPSDINYLSSLNPNDIENVSVLKGASAAAIYGPDARNGVIIVTTKKGSGNDKPVVTLSNSTQLQQISFYPNFQTQFGSGGYGQYTPYENWSWGPEFDGSMVEIGHQLPDGTTQMVPYKPTNERKKFFDTGVVNQSDVSFASKDFYISLQDANVKGIVPGDKNRRTGLRLNTGREYGKFKVGLNTNYVQQNYNVYDAEQQDEFFTNLNVGSNEGLMNLIFNTPAHIPLTSYKDFDNNPYAQYNNYFNDYGLNPYWAIDNWRLAGKREDLITNLDLNFKPFEWLNITYRGGMIARFTNERSTSEGETPNEYGLGRSFDIVPGAVSERSYRSTRLSSEAFANINYNINEDIRVTGILGTYVRQDDSRDTEVGAGTLVVPELFNITNLSGQLTGTSPQTRSRLFSLYASAGFNYKGWANIEVTGRNDRTSRLAMSNNSYFYPGVSAALVVSELVPQLRNSTAFSFLKLRGSWNKTANADIAPYSLAATFSQLYGFPYGNLAGFTSGNTTYDADLQPEFIKSIEFGVEAGFLSNRLNLEATYYNQDNTNQIIPIRVSEATGYGFANVNAASFINKGVELEMRLTPLVNLGEVAVNFNANATYTDSEIKSVYEGLDELSIGGYVNAGNYAVINQPAFILRSNDYLRDDQGRIIVDAKTGYPTVDQTLKSFGRTLPKWIVGLNPSVNWKGLRFSVLAEYKGGHVAYHGIGEGMAWTGVSAASGRNNRERFIIPNSVIKNDDGSFTPNTNVSITNANDFYTGVFRDVSSNFITSAASWRLRELALSYALPTSLISKQNVIKGISVAFTARNLALWVPKTNQFSDPDFNSFGTSQVGTSTSPTSNTAGITSSQINPPVRTYGGNITLTF</sequence>
<dbReference type="Pfam" id="PF13715">
    <property type="entry name" value="CarbopepD_reg_2"/>
    <property type="match status" value="1"/>
</dbReference>
<keyword evidence="2 7" id="KW-0813">Transport</keyword>
<dbReference type="InterPro" id="IPR037066">
    <property type="entry name" value="Plug_dom_sf"/>
</dbReference>
<comment type="similarity">
    <text evidence="7">Belongs to the TonB-dependent receptor family.</text>
</comment>
<dbReference type="InterPro" id="IPR036942">
    <property type="entry name" value="Beta-barrel_TonB_sf"/>
</dbReference>
<dbReference type="SUPFAM" id="SSF49464">
    <property type="entry name" value="Carboxypeptidase regulatory domain-like"/>
    <property type="match status" value="1"/>
</dbReference>
<keyword evidence="3 7" id="KW-1134">Transmembrane beta strand</keyword>
<evidence type="ECO:0000256" key="4">
    <source>
        <dbReference type="ARBA" id="ARBA00022692"/>
    </source>
</evidence>
<dbReference type="Gene3D" id="2.170.130.10">
    <property type="entry name" value="TonB-dependent receptor, plug domain"/>
    <property type="match status" value="1"/>
</dbReference>
<organism evidence="10 11">
    <name type="scientific">Adhaeribacter pallidiroseus</name>
    <dbReference type="NCBI Taxonomy" id="2072847"/>
    <lineage>
        <taxon>Bacteria</taxon>
        <taxon>Pseudomonadati</taxon>
        <taxon>Bacteroidota</taxon>
        <taxon>Cytophagia</taxon>
        <taxon>Cytophagales</taxon>
        <taxon>Hymenobacteraceae</taxon>
        <taxon>Adhaeribacter</taxon>
    </lineage>
</organism>
<keyword evidence="10" id="KW-0675">Receptor</keyword>
<feature type="domain" description="TonB-dependent receptor plug" evidence="9">
    <location>
        <begin position="110"/>
        <end position="218"/>
    </location>
</feature>
<keyword evidence="6 7" id="KW-0998">Cell outer membrane</keyword>
<dbReference type="Gene3D" id="2.40.170.20">
    <property type="entry name" value="TonB-dependent receptor, beta-barrel domain"/>
    <property type="match status" value="1"/>
</dbReference>
<evidence type="ECO:0000256" key="6">
    <source>
        <dbReference type="ARBA" id="ARBA00023237"/>
    </source>
</evidence>
<dbReference type="InterPro" id="IPR023997">
    <property type="entry name" value="TonB-dep_OMP_SusC/RagA_CS"/>
</dbReference>
<keyword evidence="11" id="KW-1185">Reference proteome</keyword>
<dbReference type="NCBIfam" id="TIGR04056">
    <property type="entry name" value="OMP_RagA_SusC"/>
    <property type="match status" value="1"/>
</dbReference>
<dbReference type="InterPro" id="IPR039426">
    <property type="entry name" value="TonB-dep_rcpt-like"/>
</dbReference>
<proteinExistence type="inferred from homology"/>
<dbReference type="Pfam" id="PF07715">
    <property type="entry name" value="Plug"/>
    <property type="match status" value="1"/>
</dbReference>
<evidence type="ECO:0000313" key="11">
    <source>
        <dbReference type="Proteomes" id="UP000253919"/>
    </source>
</evidence>
<evidence type="ECO:0000256" key="7">
    <source>
        <dbReference type="PROSITE-ProRule" id="PRU01360"/>
    </source>
</evidence>
<gene>
    <name evidence="10" type="ORF">AHMF7616_03101</name>
</gene>
<evidence type="ECO:0000256" key="3">
    <source>
        <dbReference type="ARBA" id="ARBA00022452"/>
    </source>
</evidence>
<evidence type="ECO:0000256" key="5">
    <source>
        <dbReference type="ARBA" id="ARBA00023136"/>
    </source>
</evidence>
<name>A0A369QMK8_9BACT</name>
<dbReference type="InterPro" id="IPR008969">
    <property type="entry name" value="CarboxyPept-like_regulatory"/>
</dbReference>
<feature type="region of interest" description="Disordered" evidence="8">
    <location>
        <begin position="1004"/>
        <end position="1023"/>
    </location>
</feature>
<keyword evidence="5 7" id="KW-0472">Membrane</keyword>
<dbReference type="InterPro" id="IPR012910">
    <property type="entry name" value="Plug_dom"/>
</dbReference>
<dbReference type="AlphaFoldDB" id="A0A369QMK8"/>
<dbReference type="InterPro" id="IPR023996">
    <property type="entry name" value="TonB-dep_OMP_SusC/RagA"/>
</dbReference>
<evidence type="ECO:0000313" key="10">
    <source>
        <dbReference type="EMBL" id="RDC64487.1"/>
    </source>
</evidence>
<keyword evidence="4 7" id="KW-0812">Transmembrane</keyword>
<dbReference type="Gene3D" id="2.60.40.1120">
    <property type="entry name" value="Carboxypeptidase-like, regulatory domain"/>
    <property type="match status" value="1"/>
</dbReference>
<dbReference type="SUPFAM" id="SSF56935">
    <property type="entry name" value="Porins"/>
    <property type="match status" value="1"/>
</dbReference>
<comment type="subcellular location">
    <subcellularLocation>
        <location evidence="1 7">Cell outer membrane</location>
        <topology evidence="1 7">Multi-pass membrane protein</topology>
    </subcellularLocation>
</comment>
<reference evidence="10 11" key="1">
    <citation type="submission" date="2018-04" db="EMBL/GenBank/DDBJ databases">
        <title>Adhaeribacter sp. HMF7616 genome sequencing and assembly.</title>
        <authorList>
            <person name="Kang H."/>
            <person name="Kang J."/>
            <person name="Cha I."/>
            <person name="Kim H."/>
            <person name="Joh K."/>
        </authorList>
    </citation>
    <scope>NUCLEOTIDE SEQUENCE [LARGE SCALE GENOMIC DNA]</scope>
    <source>
        <strain evidence="10 11">HMF7616</strain>
    </source>
</reference>
<evidence type="ECO:0000256" key="8">
    <source>
        <dbReference type="SAM" id="MobiDB-lite"/>
    </source>
</evidence>
<dbReference type="NCBIfam" id="TIGR04057">
    <property type="entry name" value="SusC_RagA_signa"/>
    <property type="match status" value="1"/>
</dbReference>
<evidence type="ECO:0000256" key="1">
    <source>
        <dbReference type="ARBA" id="ARBA00004571"/>
    </source>
</evidence>
<evidence type="ECO:0000256" key="2">
    <source>
        <dbReference type="ARBA" id="ARBA00022448"/>
    </source>
</evidence>
<dbReference type="GO" id="GO:0009279">
    <property type="term" value="C:cell outer membrane"/>
    <property type="evidence" value="ECO:0007669"/>
    <property type="project" value="UniProtKB-SubCell"/>
</dbReference>
<comment type="caution">
    <text evidence="10">The sequence shown here is derived from an EMBL/GenBank/DDBJ whole genome shotgun (WGS) entry which is preliminary data.</text>
</comment>
<dbReference type="EMBL" id="QASA01000001">
    <property type="protein sequence ID" value="RDC64487.1"/>
    <property type="molecule type" value="Genomic_DNA"/>
</dbReference>
<evidence type="ECO:0000259" key="9">
    <source>
        <dbReference type="Pfam" id="PF07715"/>
    </source>
</evidence>